<dbReference type="Proteomes" id="UP000005240">
    <property type="component" value="Unassembled WGS sequence"/>
</dbReference>
<evidence type="ECO:0000313" key="3">
    <source>
        <dbReference type="Proteomes" id="UP000005240"/>
    </source>
</evidence>
<reference evidence="1" key="2">
    <citation type="submission" date="2016-05" db="EMBL/GenBank/DDBJ databases">
        <title>Comparative analysis highlights variable genome content of wheat rusts and divergence of the mating loci.</title>
        <authorList>
            <person name="Cuomo C.A."/>
            <person name="Bakkeren G."/>
            <person name="Szabo L."/>
            <person name="Khalil H."/>
            <person name="Joly D."/>
            <person name="Goldberg J."/>
            <person name="Young S."/>
            <person name="Zeng Q."/>
            <person name="Fellers J."/>
        </authorList>
    </citation>
    <scope>NUCLEOTIDE SEQUENCE [LARGE SCALE GENOMIC DNA]</scope>
    <source>
        <strain evidence="1">1-1 BBBD Race 1</strain>
    </source>
</reference>
<gene>
    <name evidence="1" type="ORF">PTTG_30992</name>
</gene>
<dbReference type="AlphaFoldDB" id="A0A180FXK3"/>
<reference evidence="2" key="4">
    <citation type="submission" date="2025-05" db="UniProtKB">
        <authorList>
            <consortium name="EnsemblFungi"/>
        </authorList>
    </citation>
    <scope>IDENTIFICATION</scope>
    <source>
        <strain evidence="2">isolate 1-1 / race 1 (BBBD)</strain>
    </source>
</reference>
<evidence type="ECO:0000313" key="2">
    <source>
        <dbReference type="EnsemblFungi" id="PTTG_30992-t43_1-p1"/>
    </source>
</evidence>
<accession>A0A180FXK3</accession>
<protein>
    <submittedName>
        <fullName evidence="1 2">Uncharacterized protein</fullName>
    </submittedName>
</protein>
<keyword evidence="3" id="KW-1185">Reference proteome</keyword>
<dbReference type="EMBL" id="ADAS02010437">
    <property type="protein sequence ID" value="OAV84869.1"/>
    <property type="molecule type" value="Genomic_DNA"/>
</dbReference>
<evidence type="ECO:0000313" key="1">
    <source>
        <dbReference type="EMBL" id="OAV84869.1"/>
    </source>
</evidence>
<organism evidence="1">
    <name type="scientific">Puccinia triticina (isolate 1-1 / race 1 (BBBD))</name>
    <name type="common">Brown leaf rust fungus</name>
    <dbReference type="NCBI Taxonomy" id="630390"/>
    <lineage>
        <taxon>Eukaryota</taxon>
        <taxon>Fungi</taxon>
        <taxon>Dikarya</taxon>
        <taxon>Basidiomycota</taxon>
        <taxon>Pucciniomycotina</taxon>
        <taxon>Pucciniomycetes</taxon>
        <taxon>Pucciniales</taxon>
        <taxon>Pucciniaceae</taxon>
        <taxon>Puccinia</taxon>
    </lineage>
</organism>
<proteinExistence type="predicted"/>
<dbReference type="OrthoDB" id="2502486at2759"/>
<reference evidence="2 3" key="3">
    <citation type="journal article" date="2017" name="G3 (Bethesda)">
        <title>Comparative analysis highlights variable genome content of wheat rusts and divergence of the mating loci.</title>
        <authorList>
            <person name="Cuomo C.A."/>
            <person name="Bakkeren G."/>
            <person name="Khalil H.B."/>
            <person name="Panwar V."/>
            <person name="Joly D."/>
            <person name="Linning R."/>
            <person name="Sakthikumar S."/>
            <person name="Song X."/>
            <person name="Adiconis X."/>
            <person name="Fan L."/>
            <person name="Goldberg J.M."/>
            <person name="Levin J.Z."/>
            <person name="Young S."/>
            <person name="Zeng Q."/>
            <person name="Anikster Y."/>
            <person name="Bruce M."/>
            <person name="Wang M."/>
            <person name="Yin C."/>
            <person name="McCallum B."/>
            <person name="Szabo L.J."/>
            <person name="Hulbert S."/>
            <person name="Chen X."/>
            <person name="Fellers J.P."/>
        </authorList>
    </citation>
    <scope>NUCLEOTIDE SEQUENCE</scope>
    <source>
        <strain evidence="2">isolate 1-1 / race 1 (BBBD)</strain>
        <strain evidence="3">Isolate 1-1 / race 1 (BBBD)</strain>
    </source>
</reference>
<reference evidence="1" key="1">
    <citation type="submission" date="2009-11" db="EMBL/GenBank/DDBJ databases">
        <authorList>
            <consortium name="The Broad Institute Genome Sequencing Platform"/>
            <person name="Ward D."/>
            <person name="Feldgarden M."/>
            <person name="Earl A."/>
            <person name="Young S.K."/>
            <person name="Zeng Q."/>
            <person name="Koehrsen M."/>
            <person name="Alvarado L."/>
            <person name="Berlin A."/>
            <person name="Bochicchio J."/>
            <person name="Borenstein D."/>
            <person name="Chapman S.B."/>
            <person name="Chen Z."/>
            <person name="Engels R."/>
            <person name="Freedman E."/>
            <person name="Gellesch M."/>
            <person name="Goldberg J."/>
            <person name="Griggs A."/>
            <person name="Gujja S."/>
            <person name="Heilman E."/>
            <person name="Heiman D."/>
            <person name="Hepburn T."/>
            <person name="Howarth C."/>
            <person name="Jen D."/>
            <person name="Larson L."/>
            <person name="Lewis B."/>
            <person name="Mehta T."/>
            <person name="Park D."/>
            <person name="Pearson M."/>
            <person name="Roberts A."/>
            <person name="Saif S."/>
            <person name="Shea T."/>
            <person name="Shenoy N."/>
            <person name="Sisk P."/>
            <person name="Stolte C."/>
            <person name="Sykes S."/>
            <person name="Thomson T."/>
            <person name="Walk T."/>
            <person name="White J."/>
            <person name="Yandava C."/>
            <person name="Izard J."/>
            <person name="Baranova O.V."/>
            <person name="Blanton J.M."/>
            <person name="Tanner A.C."/>
            <person name="Dewhirst F.E."/>
            <person name="Haas B."/>
            <person name="Nusbaum C."/>
            <person name="Birren B."/>
        </authorList>
    </citation>
    <scope>NUCLEOTIDE SEQUENCE [LARGE SCALE GENOMIC DNA]</scope>
    <source>
        <strain evidence="1">1-1 BBBD Race 1</strain>
    </source>
</reference>
<sequence length="77" mass="8658">MVQWRARLLKVTAIQENEAAAEQLRKQEHALNVKQWRADRKKLASSSTAPDSPPSLLARLFNFWPFAPAPPAPPKSP</sequence>
<dbReference type="VEuPathDB" id="FungiDB:PTTG_30992"/>
<name>A0A180FXK3_PUCT1</name>
<dbReference type="EnsemblFungi" id="PTTG_30992-t43_1">
    <property type="protein sequence ID" value="PTTG_30992-t43_1-p1"/>
    <property type="gene ID" value="PTTG_30992"/>
</dbReference>